<keyword evidence="2 6" id="KW-0889">Transcription antitermination</keyword>
<dbReference type="SUPFAM" id="SSF48013">
    <property type="entry name" value="NusB-like"/>
    <property type="match status" value="1"/>
</dbReference>
<evidence type="ECO:0000259" key="7">
    <source>
        <dbReference type="Pfam" id="PF01029"/>
    </source>
</evidence>
<evidence type="ECO:0000256" key="3">
    <source>
        <dbReference type="ARBA" id="ARBA00022884"/>
    </source>
</evidence>
<comment type="similarity">
    <text evidence="1 6">Belongs to the NusB family.</text>
</comment>
<dbReference type="Gene3D" id="1.10.940.10">
    <property type="entry name" value="NusB-like"/>
    <property type="match status" value="1"/>
</dbReference>
<dbReference type="GO" id="GO:0006353">
    <property type="term" value="P:DNA-templated transcription termination"/>
    <property type="evidence" value="ECO:0007669"/>
    <property type="project" value="UniProtKB-UniRule"/>
</dbReference>
<keyword evidence="3 6" id="KW-0694">RNA-binding</keyword>
<protein>
    <recommendedName>
        <fullName evidence="6">Transcription antitermination protein NusB</fullName>
    </recommendedName>
    <alternativeName>
        <fullName evidence="6">Antitermination factor NusB</fullName>
    </alternativeName>
</protein>
<evidence type="ECO:0000256" key="4">
    <source>
        <dbReference type="ARBA" id="ARBA00023015"/>
    </source>
</evidence>
<proteinExistence type="inferred from homology"/>
<dbReference type="GO" id="GO:0003723">
    <property type="term" value="F:RNA binding"/>
    <property type="evidence" value="ECO:0007669"/>
    <property type="project" value="UniProtKB-UniRule"/>
</dbReference>
<evidence type="ECO:0000256" key="5">
    <source>
        <dbReference type="ARBA" id="ARBA00023163"/>
    </source>
</evidence>
<accession>A0A1F5HY88</accession>
<gene>
    <name evidence="6" type="primary">nusB</name>
    <name evidence="8" type="ORF">A3A60_01070</name>
</gene>
<dbReference type="InterPro" id="IPR006027">
    <property type="entry name" value="NusB_RsmB_TIM44"/>
</dbReference>
<comment type="caution">
    <text evidence="8">The sequence shown here is derived from an EMBL/GenBank/DDBJ whole genome shotgun (WGS) entry which is preliminary data.</text>
</comment>
<evidence type="ECO:0000313" key="9">
    <source>
        <dbReference type="Proteomes" id="UP000179227"/>
    </source>
</evidence>
<feature type="domain" description="NusB/RsmB/TIM44" evidence="7">
    <location>
        <begin position="19"/>
        <end position="118"/>
    </location>
</feature>
<organism evidence="8 9">
    <name type="scientific">Candidatus Curtissbacteria bacterium RIFCSPLOWO2_01_FULL_42_26</name>
    <dbReference type="NCBI Taxonomy" id="1797729"/>
    <lineage>
        <taxon>Bacteria</taxon>
        <taxon>Candidatus Curtissiibacteriota</taxon>
    </lineage>
</organism>
<dbReference type="STRING" id="1797729.A3A60_01070"/>
<sequence length="123" mass="13703">MKTKKDPRHEARVSAMKALYQSIMSPDFNAAVNPTAGHVAKKVRAIDRLIAKNAPAWPIEQIAPIDMATLRLSIWELLYKDKKEPYKVVVDEAVEIAKEFGSESSPKFVNGVLGTIIKSKLKN</sequence>
<dbReference type="Proteomes" id="UP000179227">
    <property type="component" value="Unassembled WGS sequence"/>
</dbReference>
<name>A0A1F5HY88_9BACT</name>
<dbReference type="NCBIfam" id="TIGR01951">
    <property type="entry name" value="nusB"/>
    <property type="match status" value="1"/>
</dbReference>
<dbReference type="GO" id="GO:0005829">
    <property type="term" value="C:cytosol"/>
    <property type="evidence" value="ECO:0007669"/>
    <property type="project" value="TreeGrafter"/>
</dbReference>
<dbReference type="PANTHER" id="PTHR11078">
    <property type="entry name" value="N UTILIZATION SUBSTANCE PROTEIN B-RELATED"/>
    <property type="match status" value="1"/>
</dbReference>
<keyword evidence="5 6" id="KW-0804">Transcription</keyword>
<keyword evidence="4 6" id="KW-0805">Transcription regulation</keyword>
<dbReference type="HAMAP" id="MF_00073">
    <property type="entry name" value="NusB"/>
    <property type="match status" value="1"/>
</dbReference>
<dbReference type="AlphaFoldDB" id="A0A1F5HY88"/>
<comment type="function">
    <text evidence="6">Involved in transcription antitermination. Required for transcription of ribosomal RNA (rRNA) genes. Binds specifically to the boxA antiterminator sequence of the ribosomal RNA (rrn) operons.</text>
</comment>
<evidence type="ECO:0000256" key="6">
    <source>
        <dbReference type="HAMAP-Rule" id="MF_00073"/>
    </source>
</evidence>
<evidence type="ECO:0000256" key="1">
    <source>
        <dbReference type="ARBA" id="ARBA00005952"/>
    </source>
</evidence>
<dbReference type="EMBL" id="MFBS01000030">
    <property type="protein sequence ID" value="OGE08929.1"/>
    <property type="molecule type" value="Genomic_DNA"/>
</dbReference>
<dbReference type="InterPro" id="IPR011605">
    <property type="entry name" value="NusB_fam"/>
</dbReference>
<evidence type="ECO:0000313" key="8">
    <source>
        <dbReference type="EMBL" id="OGE08929.1"/>
    </source>
</evidence>
<reference evidence="8 9" key="1">
    <citation type="journal article" date="2016" name="Nat. Commun.">
        <title>Thousands of microbial genomes shed light on interconnected biogeochemical processes in an aquifer system.</title>
        <authorList>
            <person name="Anantharaman K."/>
            <person name="Brown C.T."/>
            <person name="Hug L.A."/>
            <person name="Sharon I."/>
            <person name="Castelle C.J."/>
            <person name="Probst A.J."/>
            <person name="Thomas B.C."/>
            <person name="Singh A."/>
            <person name="Wilkins M.J."/>
            <person name="Karaoz U."/>
            <person name="Brodie E.L."/>
            <person name="Williams K.H."/>
            <person name="Hubbard S.S."/>
            <person name="Banfield J.F."/>
        </authorList>
    </citation>
    <scope>NUCLEOTIDE SEQUENCE [LARGE SCALE GENOMIC DNA]</scope>
</reference>
<evidence type="ECO:0000256" key="2">
    <source>
        <dbReference type="ARBA" id="ARBA00022814"/>
    </source>
</evidence>
<dbReference type="GO" id="GO:0031564">
    <property type="term" value="P:transcription antitermination"/>
    <property type="evidence" value="ECO:0007669"/>
    <property type="project" value="UniProtKB-KW"/>
</dbReference>
<dbReference type="Pfam" id="PF01029">
    <property type="entry name" value="NusB"/>
    <property type="match status" value="1"/>
</dbReference>
<dbReference type="InterPro" id="IPR035926">
    <property type="entry name" value="NusB-like_sf"/>
</dbReference>
<dbReference type="PANTHER" id="PTHR11078:SF3">
    <property type="entry name" value="ANTITERMINATION NUSB DOMAIN-CONTAINING PROTEIN"/>
    <property type="match status" value="1"/>
</dbReference>